<accession>A0A377VBJ5</accession>
<dbReference type="GO" id="GO:0032993">
    <property type="term" value="C:protein-DNA complex"/>
    <property type="evidence" value="ECO:0007669"/>
    <property type="project" value="TreeGrafter"/>
</dbReference>
<feature type="domain" description="HTH lysR-type" evidence="5">
    <location>
        <begin position="1"/>
        <end position="58"/>
    </location>
</feature>
<dbReference type="NCBIfam" id="NF008416">
    <property type="entry name" value="PRK11242.1"/>
    <property type="match status" value="1"/>
</dbReference>
<sequence>MLLRQLSYFIAVAEHCGFSHAAAALHVSQPALSQQIRQLEAMLEVQLFDRSGRRIRLTDAGEIWLEYARRALRDLEEGRRALHDAEDLQHGKLRIAMTPTFTTYMLGPLMEAYYRRYPGVKVLIQEMNQERMEAMLLEDELDVGIAFDDSRSQEIVVQPLLTETACAGGEPCASAGRRARLATAGSRRTAANFTEQRVCYPRAD</sequence>
<dbReference type="Pfam" id="PF00126">
    <property type="entry name" value="HTH_1"/>
    <property type="match status" value="1"/>
</dbReference>
<organism evidence="6 7">
    <name type="scientific">Klebsiella pneumoniae</name>
    <dbReference type="NCBI Taxonomy" id="573"/>
    <lineage>
        <taxon>Bacteria</taxon>
        <taxon>Pseudomonadati</taxon>
        <taxon>Pseudomonadota</taxon>
        <taxon>Gammaproteobacteria</taxon>
        <taxon>Enterobacterales</taxon>
        <taxon>Enterobacteriaceae</taxon>
        <taxon>Klebsiella/Raoultella group</taxon>
        <taxon>Klebsiella</taxon>
        <taxon>Klebsiella pneumoniae complex</taxon>
    </lineage>
</organism>
<dbReference type="FunFam" id="1.10.10.10:FF:000001">
    <property type="entry name" value="LysR family transcriptional regulator"/>
    <property type="match status" value="1"/>
</dbReference>
<evidence type="ECO:0000313" key="7">
    <source>
        <dbReference type="Proteomes" id="UP000255518"/>
    </source>
</evidence>
<dbReference type="GO" id="GO:0003677">
    <property type="term" value="F:DNA binding"/>
    <property type="evidence" value="ECO:0007669"/>
    <property type="project" value="UniProtKB-KW"/>
</dbReference>
<gene>
    <name evidence="6" type="primary">cynR_10</name>
    <name evidence="6" type="ORF">NCTC13443_05488</name>
</gene>
<dbReference type="Gene3D" id="1.10.10.10">
    <property type="entry name" value="Winged helix-like DNA-binding domain superfamily/Winged helix DNA-binding domain"/>
    <property type="match status" value="1"/>
</dbReference>
<proteinExistence type="inferred from homology"/>
<dbReference type="SUPFAM" id="SSF46785">
    <property type="entry name" value="Winged helix' DNA-binding domain"/>
    <property type="match status" value="1"/>
</dbReference>
<dbReference type="PANTHER" id="PTHR30346:SF28">
    <property type="entry name" value="HTH-TYPE TRANSCRIPTIONAL REGULATOR CYNR"/>
    <property type="match status" value="1"/>
</dbReference>
<dbReference type="InterPro" id="IPR036388">
    <property type="entry name" value="WH-like_DNA-bd_sf"/>
</dbReference>
<comment type="similarity">
    <text evidence="1">Belongs to the LysR transcriptional regulatory family.</text>
</comment>
<dbReference type="Proteomes" id="UP000255518">
    <property type="component" value="Unassembled WGS sequence"/>
</dbReference>
<dbReference type="InterPro" id="IPR036390">
    <property type="entry name" value="WH_DNA-bd_sf"/>
</dbReference>
<keyword evidence="2" id="KW-0805">Transcription regulation</keyword>
<dbReference type="InterPro" id="IPR000847">
    <property type="entry name" value="LysR_HTH_N"/>
</dbReference>
<evidence type="ECO:0000259" key="5">
    <source>
        <dbReference type="PROSITE" id="PS50931"/>
    </source>
</evidence>
<dbReference type="PANTHER" id="PTHR30346">
    <property type="entry name" value="TRANSCRIPTIONAL DUAL REGULATOR HCAR-RELATED"/>
    <property type="match status" value="1"/>
</dbReference>
<evidence type="ECO:0000256" key="4">
    <source>
        <dbReference type="ARBA" id="ARBA00023163"/>
    </source>
</evidence>
<protein>
    <submittedName>
        <fullName evidence="6">Cyn operon transcriptional activator</fullName>
    </submittedName>
</protein>
<keyword evidence="4" id="KW-0804">Transcription</keyword>
<keyword evidence="3" id="KW-0238">DNA-binding</keyword>
<dbReference type="Pfam" id="PF03466">
    <property type="entry name" value="LysR_substrate"/>
    <property type="match status" value="1"/>
</dbReference>
<dbReference type="Gene3D" id="3.40.190.290">
    <property type="match status" value="1"/>
</dbReference>
<dbReference type="PROSITE" id="PS50931">
    <property type="entry name" value="HTH_LYSR"/>
    <property type="match status" value="1"/>
</dbReference>
<dbReference type="SUPFAM" id="SSF53850">
    <property type="entry name" value="Periplasmic binding protein-like II"/>
    <property type="match status" value="1"/>
</dbReference>
<evidence type="ECO:0000256" key="3">
    <source>
        <dbReference type="ARBA" id="ARBA00023125"/>
    </source>
</evidence>
<dbReference type="PRINTS" id="PR00039">
    <property type="entry name" value="HTHLYSR"/>
</dbReference>
<evidence type="ECO:0000256" key="2">
    <source>
        <dbReference type="ARBA" id="ARBA00023015"/>
    </source>
</evidence>
<evidence type="ECO:0000313" key="6">
    <source>
        <dbReference type="EMBL" id="STT05549.1"/>
    </source>
</evidence>
<reference evidence="6 7" key="1">
    <citation type="submission" date="2018-06" db="EMBL/GenBank/DDBJ databases">
        <authorList>
            <consortium name="Pathogen Informatics"/>
            <person name="Doyle S."/>
        </authorList>
    </citation>
    <scope>NUCLEOTIDE SEQUENCE [LARGE SCALE GENOMIC DNA]</scope>
    <source>
        <strain evidence="6 7">NCTC13443</strain>
    </source>
</reference>
<name>A0A377VBJ5_KLEPN</name>
<dbReference type="InterPro" id="IPR005119">
    <property type="entry name" value="LysR_subst-bd"/>
</dbReference>
<dbReference type="AlphaFoldDB" id="A0A377VBJ5"/>
<evidence type="ECO:0000256" key="1">
    <source>
        <dbReference type="ARBA" id="ARBA00009437"/>
    </source>
</evidence>
<dbReference type="EMBL" id="UGKT01000001">
    <property type="protein sequence ID" value="STT05549.1"/>
    <property type="molecule type" value="Genomic_DNA"/>
</dbReference>
<dbReference type="GO" id="GO:0003700">
    <property type="term" value="F:DNA-binding transcription factor activity"/>
    <property type="evidence" value="ECO:0007669"/>
    <property type="project" value="InterPro"/>
</dbReference>